<proteinExistence type="predicted"/>
<dbReference type="PANTHER" id="PTHR35896:SF3">
    <property type="entry name" value="MAJOR FACILITATOR SUPERFAMILY TRANSPORTER"/>
    <property type="match status" value="1"/>
</dbReference>
<dbReference type="EMBL" id="KV875093">
    <property type="protein sequence ID" value="OIW34363.1"/>
    <property type="molecule type" value="Genomic_DNA"/>
</dbReference>
<dbReference type="AlphaFoldDB" id="A0A1J7J4Q5"/>
<dbReference type="OrthoDB" id="3501153at2759"/>
<accession>A0A1J7J4Q5</accession>
<gene>
    <name evidence="2" type="ORF">CONLIGDRAFT_665132</name>
</gene>
<feature type="transmembrane region" description="Helical" evidence="1">
    <location>
        <begin position="100"/>
        <end position="125"/>
    </location>
</feature>
<evidence type="ECO:0000256" key="1">
    <source>
        <dbReference type="SAM" id="Phobius"/>
    </source>
</evidence>
<dbReference type="InParanoid" id="A0A1J7J4Q5"/>
<name>A0A1J7J4Q5_9PEZI</name>
<keyword evidence="1" id="KW-1133">Transmembrane helix</keyword>
<keyword evidence="3" id="KW-1185">Reference proteome</keyword>
<protein>
    <submittedName>
        <fullName evidence="2">Uncharacterized protein</fullName>
    </submittedName>
</protein>
<reference evidence="2 3" key="1">
    <citation type="submission" date="2016-10" db="EMBL/GenBank/DDBJ databases">
        <title>Draft genome sequence of Coniochaeta ligniaria NRRL30616, a lignocellulolytic fungus for bioabatement of inhibitors in plant biomass hydrolysates.</title>
        <authorList>
            <consortium name="DOE Joint Genome Institute"/>
            <person name="Jimenez D.J."/>
            <person name="Hector R.E."/>
            <person name="Riley R."/>
            <person name="Sun H."/>
            <person name="Grigoriev I.V."/>
            <person name="Van Elsas J.D."/>
            <person name="Nichols N.N."/>
        </authorList>
    </citation>
    <scope>NUCLEOTIDE SEQUENCE [LARGE SCALE GENOMIC DNA]</scope>
    <source>
        <strain evidence="2 3">NRRL 30616</strain>
    </source>
</reference>
<keyword evidence="1" id="KW-0472">Membrane</keyword>
<organism evidence="2 3">
    <name type="scientific">Coniochaeta ligniaria NRRL 30616</name>
    <dbReference type="NCBI Taxonomy" id="1408157"/>
    <lineage>
        <taxon>Eukaryota</taxon>
        <taxon>Fungi</taxon>
        <taxon>Dikarya</taxon>
        <taxon>Ascomycota</taxon>
        <taxon>Pezizomycotina</taxon>
        <taxon>Sordariomycetes</taxon>
        <taxon>Sordariomycetidae</taxon>
        <taxon>Coniochaetales</taxon>
        <taxon>Coniochaetaceae</taxon>
        <taxon>Coniochaeta</taxon>
    </lineage>
</organism>
<dbReference type="PANTHER" id="PTHR35896">
    <property type="entry name" value="IG-LIKE DOMAIN-CONTAINING PROTEIN"/>
    <property type="match status" value="1"/>
</dbReference>
<dbReference type="Proteomes" id="UP000182658">
    <property type="component" value="Unassembled WGS sequence"/>
</dbReference>
<evidence type="ECO:0000313" key="3">
    <source>
        <dbReference type="Proteomes" id="UP000182658"/>
    </source>
</evidence>
<evidence type="ECO:0000313" key="2">
    <source>
        <dbReference type="EMBL" id="OIW34363.1"/>
    </source>
</evidence>
<sequence>MSSDQDARKTKTKRRLKPHYFLKLSSLSENLTTMEALRGLLQRSHSSGHVKYSEVVVPMDSPGKIESYYQDRESEETQTPSLSSDGRPILYQIHPQQNIVFYKFTTALLAVALILLSTFHVLLLLNQPHAHDPFLPSTVTEQETTDCGTSVAEAKAKGCWWDELTKAWLPAECPEYGLPEYKMQGMMHNPHDNATSWPYYADQAGLSQVNFKVLAADEHRDPRATLWTTKRQHLNHCAWALKRVIWSYQNGQGQYPMISRMYHVNHCIDTLYRRATRGDGGGGDVDGLTTTARVHFGNCTFTKGAARPQHPL</sequence>
<keyword evidence="1" id="KW-0812">Transmembrane</keyword>
<dbReference type="InterPro" id="IPR053008">
    <property type="entry name" value="Phomopsin_biosynth_assoc"/>
</dbReference>